<dbReference type="SUPFAM" id="SSF50911">
    <property type="entry name" value="Mannose 6-phosphate receptor domain"/>
    <property type="match status" value="1"/>
</dbReference>
<dbReference type="InterPro" id="IPR036607">
    <property type="entry name" value="PRKCSH"/>
</dbReference>
<dbReference type="PROSITE" id="PS51914">
    <property type="entry name" value="MRH"/>
    <property type="match status" value="1"/>
</dbReference>
<protein>
    <submittedName>
        <fullName evidence="12">Mrl1p</fullName>
    </submittedName>
</protein>
<dbReference type="GO" id="GO:0010008">
    <property type="term" value="C:endosome membrane"/>
    <property type="evidence" value="ECO:0007669"/>
    <property type="project" value="UniProtKB-SubCell"/>
</dbReference>
<reference evidence="12 13" key="1">
    <citation type="journal article" date="2013" name="BMC Genomics">
        <title>High quality de novo sequencing and assembly of the Saccharomyces arboricolus genome.</title>
        <authorList>
            <person name="Liti G."/>
            <person name="Nguyen Ba A.N."/>
            <person name="Blythe M."/>
            <person name="Mueller C.A."/>
            <person name="Bergstroem A."/>
            <person name="Cubillos F.A."/>
            <person name="Dafhnis-Calas F."/>
            <person name="Khoshraftar S."/>
            <person name="Malla S."/>
            <person name="Mehta N."/>
            <person name="Siow C.C."/>
            <person name="Warringer J."/>
            <person name="Moses A.M."/>
            <person name="Louis E.J."/>
            <person name="Nieduszynski C.A."/>
        </authorList>
    </citation>
    <scope>NUCLEOTIDE SEQUENCE [LARGE SCALE GENOMIC DNA]</scope>
    <source>
        <strain evidence="13">H-6 / AS 2.3317 / CBS 10644</strain>
    </source>
</reference>
<evidence type="ECO:0000259" key="11">
    <source>
        <dbReference type="PROSITE" id="PS51914"/>
    </source>
</evidence>
<dbReference type="InterPro" id="IPR044865">
    <property type="entry name" value="MRH_dom"/>
</dbReference>
<dbReference type="OrthoDB" id="4504960at2759"/>
<dbReference type="FunFam" id="2.70.130.10:FF:000024">
    <property type="entry name" value="Putative vacuolar sorting receptor"/>
    <property type="match status" value="1"/>
</dbReference>
<comment type="subcellular location">
    <subcellularLocation>
        <location evidence="1">Golgi apparatus membrane</location>
        <topology evidence="1">Single-pass type I membrane protein</topology>
    </subcellularLocation>
</comment>
<dbReference type="PANTHER" id="PTHR15071">
    <property type="entry name" value="MANNOSE-6-PHOSPHATE RECEPTOR FAMILY MEMBER"/>
    <property type="match status" value="1"/>
</dbReference>
<evidence type="ECO:0000256" key="4">
    <source>
        <dbReference type="ARBA" id="ARBA00022729"/>
    </source>
</evidence>
<keyword evidence="3 9" id="KW-0812">Transmembrane</keyword>
<dbReference type="Proteomes" id="UP000006968">
    <property type="component" value="Chromosome XVI"/>
</dbReference>
<evidence type="ECO:0000256" key="3">
    <source>
        <dbReference type="ARBA" id="ARBA00022692"/>
    </source>
</evidence>
<organism evidence="12 13">
    <name type="scientific">Saccharomyces arboricola (strain H-6 / AS 2.3317 / CBS 10644)</name>
    <name type="common">Yeast</name>
    <dbReference type="NCBI Taxonomy" id="1160507"/>
    <lineage>
        <taxon>Eukaryota</taxon>
        <taxon>Fungi</taxon>
        <taxon>Dikarya</taxon>
        <taxon>Ascomycota</taxon>
        <taxon>Saccharomycotina</taxon>
        <taxon>Saccharomycetes</taxon>
        <taxon>Saccharomycetales</taxon>
        <taxon>Saccharomycetaceae</taxon>
        <taxon>Saccharomyces</taxon>
    </lineage>
</organism>
<keyword evidence="4 10" id="KW-0732">Signal</keyword>
<dbReference type="GO" id="GO:0007034">
    <property type="term" value="P:vacuolar transport"/>
    <property type="evidence" value="ECO:0007669"/>
    <property type="project" value="TreeGrafter"/>
</dbReference>
<evidence type="ECO:0000313" key="13">
    <source>
        <dbReference type="Proteomes" id="UP000006968"/>
    </source>
</evidence>
<dbReference type="Gene3D" id="2.70.130.10">
    <property type="entry name" value="Mannose-6-phosphate receptor binding domain"/>
    <property type="match status" value="1"/>
</dbReference>
<feature type="signal peptide" evidence="10">
    <location>
        <begin position="1"/>
        <end position="29"/>
    </location>
</feature>
<evidence type="ECO:0000256" key="6">
    <source>
        <dbReference type="ARBA" id="ARBA00023136"/>
    </source>
</evidence>
<dbReference type="InterPro" id="IPR009011">
    <property type="entry name" value="Man6P_isomerase_rcpt-bd_dom_sf"/>
</dbReference>
<dbReference type="GO" id="GO:0005770">
    <property type="term" value="C:late endosome"/>
    <property type="evidence" value="ECO:0007669"/>
    <property type="project" value="TreeGrafter"/>
</dbReference>
<keyword evidence="5 9" id="KW-1133">Transmembrane helix</keyword>
<keyword evidence="6 9" id="KW-0472">Membrane</keyword>
<feature type="domain" description="MRH" evidence="11">
    <location>
        <begin position="61"/>
        <end position="230"/>
    </location>
</feature>
<gene>
    <name evidence="12" type="ORF">SU7_3666</name>
</gene>
<keyword evidence="2" id="KW-0813">Transport</keyword>
<keyword evidence="7" id="KW-1015">Disulfide bond</keyword>
<evidence type="ECO:0000256" key="8">
    <source>
        <dbReference type="SAM" id="MobiDB-lite"/>
    </source>
</evidence>
<dbReference type="AlphaFoldDB" id="J8PGU5"/>
<accession>J8PGU5</accession>
<feature type="transmembrane region" description="Helical" evidence="9">
    <location>
        <begin position="237"/>
        <end position="261"/>
    </location>
</feature>
<comment type="caution">
    <text evidence="12">The sequence shown here is derived from an EMBL/GenBank/DDBJ whole genome shotgun (WGS) entry which is preliminary data.</text>
</comment>
<feature type="chain" id="PRO_5003813500" evidence="10">
    <location>
        <begin position="30"/>
        <end position="381"/>
    </location>
</feature>
<evidence type="ECO:0000256" key="5">
    <source>
        <dbReference type="ARBA" id="ARBA00022989"/>
    </source>
</evidence>
<dbReference type="GO" id="GO:0000139">
    <property type="term" value="C:Golgi membrane"/>
    <property type="evidence" value="ECO:0007669"/>
    <property type="project" value="UniProtKB-SubCell"/>
</dbReference>
<sequence length="381" mass="42439">MSKRSSLIYLLWALLVTVPILLLICKVPGLPDKNDLYIAFQNQKRALASIDNPKDEDNEGQFCAVTNPVTGSYVDLSQLSSTPNKLKEGQKQNSGKNKHESSKTKWSVRGWGYNTNFTLGICSSPVGEAESQQLSNLTGAFYVDHLNEDSLVSIGDFNTKPTLVGGPTAKKLILKYENGSMCPNGEDKKATLLKFVCDKEIQSKAQISYIGSLHDCSYFFEVRSIYACPTSNKKNEVSVLGIFIGIFAIFLLVEFTGRIWIYAKMNKHLKNNDGVNDMSPSLNEQPHWDLIEDGSRLSRFFNRISKTTRRLTKSLARFLIGGRNNSLNGIRLRTSPAASSSSLANREFFSDMEAQNEIIDRLEINSHTTESDLPTLANQSV</sequence>
<dbReference type="Pfam" id="PF13015">
    <property type="entry name" value="PRKCSH_1"/>
    <property type="match status" value="1"/>
</dbReference>
<name>J8PGU5_SACAR</name>
<proteinExistence type="predicted"/>
<evidence type="ECO:0000313" key="12">
    <source>
        <dbReference type="EMBL" id="EJS41355.1"/>
    </source>
</evidence>
<dbReference type="HOGENOM" id="CLU_053195_0_0_1"/>
<feature type="region of interest" description="Disordered" evidence="8">
    <location>
        <begin position="83"/>
        <end position="103"/>
    </location>
</feature>
<keyword evidence="13" id="KW-1185">Reference proteome</keyword>
<dbReference type="PANTHER" id="PTHR15071:SF0">
    <property type="entry name" value="MANNOSE 6-PHOSPHATE RECEPTOR-LIKE PROTEIN 1"/>
    <property type="match status" value="1"/>
</dbReference>
<dbReference type="EMBL" id="ALIE01000195">
    <property type="protein sequence ID" value="EJS41355.1"/>
    <property type="molecule type" value="Genomic_DNA"/>
</dbReference>
<evidence type="ECO:0000256" key="10">
    <source>
        <dbReference type="SAM" id="SignalP"/>
    </source>
</evidence>
<evidence type="ECO:0000256" key="9">
    <source>
        <dbReference type="SAM" id="Phobius"/>
    </source>
</evidence>
<evidence type="ECO:0000256" key="2">
    <source>
        <dbReference type="ARBA" id="ARBA00022448"/>
    </source>
</evidence>
<evidence type="ECO:0000256" key="1">
    <source>
        <dbReference type="ARBA" id="ARBA00004614"/>
    </source>
</evidence>
<evidence type="ECO:0000256" key="7">
    <source>
        <dbReference type="ARBA" id="ARBA00023157"/>
    </source>
</evidence>